<dbReference type="AlphaFoldDB" id="A0A4Y2B7G4"/>
<sequence length="104" mass="11862">MRPKLCHQATAILAVMSPAGVHLSPKDLTCTHSTHSAGLWWNRNWFLRPYGPKDKILPPIHLGLAVISSSSKKLIFMYSPQTELRFVNFHCIMKNISEETQNYI</sequence>
<dbReference type="EMBL" id="BGPR01000056">
    <property type="protein sequence ID" value="GBL87948.1"/>
    <property type="molecule type" value="Genomic_DNA"/>
</dbReference>
<comment type="caution">
    <text evidence="1">The sequence shown here is derived from an EMBL/GenBank/DDBJ whole genome shotgun (WGS) entry which is preliminary data.</text>
</comment>
<evidence type="ECO:0000313" key="2">
    <source>
        <dbReference type="Proteomes" id="UP000499080"/>
    </source>
</evidence>
<keyword evidence="2" id="KW-1185">Reference proteome</keyword>
<name>A0A4Y2B7G4_ARAVE</name>
<organism evidence="1 2">
    <name type="scientific">Araneus ventricosus</name>
    <name type="common">Orbweaver spider</name>
    <name type="synonym">Epeira ventricosa</name>
    <dbReference type="NCBI Taxonomy" id="182803"/>
    <lineage>
        <taxon>Eukaryota</taxon>
        <taxon>Metazoa</taxon>
        <taxon>Ecdysozoa</taxon>
        <taxon>Arthropoda</taxon>
        <taxon>Chelicerata</taxon>
        <taxon>Arachnida</taxon>
        <taxon>Araneae</taxon>
        <taxon>Araneomorphae</taxon>
        <taxon>Entelegynae</taxon>
        <taxon>Araneoidea</taxon>
        <taxon>Araneidae</taxon>
        <taxon>Araneus</taxon>
    </lineage>
</organism>
<gene>
    <name evidence="1" type="ORF">AVEN_192105_1</name>
</gene>
<dbReference type="Proteomes" id="UP000499080">
    <property type="component" value="Unassembled WGS sequence"/>
</dbReference>
<evidence type="ECO:0000313" key="1">
    <source>
        <dbReference type="EMBL" id="GBL87948.1"/>
    </source>
</evidence>
<proteinExistence type="predicted"/>
<protein>
    <submittedName>
        <fullName evidence="1">Uncharacterized protein</fullName>
    </submittedName>
</protein>
<accession>A0A4Y2B7G4</accession>
<reference evidence="1 2" key="1">
    <citation type="journal article" date="2019" name="Sci. Rep.">
        <title>Orb-weaving spider Araneus ventricosus genome elucidates the spidroin gene catalogue.</title>
        <authorList>
            <person name="Kono N."/>
            <person name="Nakamura H."/>
            <person name="Ohtoshi R."/>
            <person name="Moran D.A.P."/>
            <person name="Shinohara A."/>
            <person name="Yoshida Y."/>
            <person name="Fujiwara M."/>
            <person name="Mori M."/>
            <person name="Tomita M."/>
            <person name="Arakawa K."/>
        </authorList>
    </citation>
    <scope>NUCLEOTIDE SEQUENCE [LARGE SCALE GENOMIC DNA]</scope>
</reference>